<accession>A0A382RSX5</accession>
<evidence type="ECO:0000313" key="2">
    <source>
        <dbReference type="EMBL" id="SVD00766.1"/>
    </source>
</evidence>
<keyword evidence="1" id="KW-0472">Membrane</keyword>
<proteinExistence type="predicted"/>
<name>A0A382RSX5_9ZZZZ</name>
<dbReference type="AlphaFoldDB" id="A0A382RSX5"/>
<dbReference type="EMBL" id="UINC01123951">
    <property type="protein sequence ID" value="SVD00766.1"/>
    <property type="molecule type" value="Genomic_DNA"/>
</dbReference>
<feature type="non-terminal residue" evidence="2">
    <location>
        <position position="1"/>
    </location>
</feature>
<keyword evidence="1" id="KW-0812">Transmembrane</keyword>
<gene>
    <name evidence="2" type="ORF">METZ01_LOCUS353620</name>
</gene>
<protein>
    <submittedName>
        <fullName evidence="2">Uncharacterized protein</fullName>
    </submittedName>
</protein>
<feature type="transmembrane region" description="Helical" evidence="1">
    <location>
        <begin position="25"/>
        <end position="45"/>
    </location>
</feature>
<organism evidence="2">
    <name type="scientific">marine metagenome</name>
    <dbReference type="NCBI Taxonomy" id="408172"/>
    <lineage>
        <taxon>unclassified sequences</taxon>
        <taxon>metagenomes</taxon>
        <taxon>ecological metagenomes</taxon>
    </lineage>
</organism>
<sequence length="59" mass="6528">VLSLGIILGPVWLFLGLSYYAGKQFLNVFCFVVGLAFVDYASLLSDSGDVQEKQREVIK</sequence>
<evidence type="ECO:0000256" key="1">
    <source>
        <dbReference type="SAM" id="Phobius"/>
    </source>
</evidence>
<keyword evidence="1" id="KW-1133">Transmembrane helix</keyword>
<reference evidence="2" key="1">
    <citation type="submission" date="2018-05" db="EMBL/GenBank/DDBJ databases">
        <authorList>
            <person name="Lanie J.A."/>
            <person name="Ng W.-L."/>
            <person name="Kazmierczak K.M."/>
            <person name="Andrzejewski T.M."/>
            <person name="Davidsen T.M."/>
            <person name="Wayne K.J."/>
            <person name="Tettelin H."/>
            <person name="Glass J.I."/>
            <person name="Rusch D."/>
            <person name="Podicherti R."/>
            <person name="Tsui H.-C.T."/>
            <person name="Winkler M.E."/>
        </authorList>
    </citation>
    <scope>NUCLEOTIDE SEQUENCE</scope>
</reference>